<evidence type="ECO:0000313" key="6">
    <source>
        <dbReference type="Proteomes" id="UP000199452"/>
    </source>
</evidence>
<protein>
    <submittedName>
        <fullName evidence="5">DeoR-like helix-turn-helix domain-containing protein</fullName>
    </submittedName>
</protein>
<keyword evidence="6" id="KW-1185">Reference proteome</keyword>
<evidence type="ECO:0000256" key="2">
    <source>
        <dbReference type="ARBA" id="ARBA00023163"/>
    </source>
</evidence>
<proteinExistence type="predicted"/>
<evidence type="ECO:0000256" key="1">
    <source>
        <dbReference type="ARBA" id="ARBA00023015"/>
    </source>
</evidence>
<reference evidence="5 6" key="1">
    <citation type="submission" date="2016-09" db="EMBL/GenBank/DDBJ databases">
        <authorList>
            <person name="Capua I."/>
            <person name="De Benedictis P."/>
            <person name="Joannis T."/>
            <person name="Lombin L.H."/>
            <person name="Cattoli G."/>
        </authorList>
    </citation>
    <scope>NUCLEOTIDE SEQUENCE [LARGE SCALE GENOMIC DNA]</scope>
    <source>
        <strain evidence="5 6">A7P-90m</strain>
    </source>
</reference>
<dbReference type="RefSeq" id="WP_092438652.1">
    <property type="nucleotide sequence ID" value="NZ_FMYP01000035.1"/>
</dbReference>
<gene>
    <name evidence="5" type="ORF">SAMN05216323_103555</name>
</gene>
<keyword evidence="1" id="KW-0805">Transcription regulation</keyword>
<name>A0A1G6MF14_9BACT</name>
<feature type="compositionally biased region" description="Basic and acidic residues" evidence="3">
    <location>
        <begin position="46"/>
        <end position="58"/>
    </location>
</feature>
<keyword evidence="2" id="KW-0804">Transcription</keyword>
<dbReference type="Pfam" id="PF08220">
    <property type="entry name" value="HTH_DeoR"/>
    <property type="match status" value="1"/>
</dbReference>
<dbReference type="EMBL" id="FMYP01000035">
    <property type="protein sequence ID" value="SDC53834.1"/>
    <property type="molecule type" value="Genomic_DNA"/>
</dbReference>
<dbReference type="InterPro" id="IPR001034">
    <property type="entry name" value="DeoR_HTH"/>
</dbReference>
<dbReference type="GO" id="GO:0003700">
    <property type="term" value="F:DNA-binding transcription factor activity"/>
    <property type="evidence" value="ECO:0007669"/>
    <property type="project" value="InterPro"/>
</dbReference>
<sequence>MGTIITKHGEKKDLAALFEVSLVTIRRALNDVSKSELAKRIRKAAIERGGAEQPDKGKASPPQCQQK</sequence>
<feature type="region of interest" description="Disordered" evidence="3">
    <location>
        <begin position="46"/>
        <end position="67"/>
    </location>
</feature>
<evidence type="ECO:0000313" key="5">
    <source>
        <dbReference type="EMBL" id="SDC53834.1"/>
    </source>
</evidence>
<dbReference type="OrthoDB" id="1050478at2"/>
<dbReference type="Proteomes" id="UP000199452">
    <property type="component" value="Unassembled WGS sequence"/>
</dbReference>
<evidence type="ECO:0000256" key="3">
    <source>
        <dbReference type="SAM" id="MobiDB-lite"/>
    </source>
</evidence>
<organism evidence="5 6">
    <name type="scientific">Williamwhitmania taraxaci</name>
    <dbReference type="NCBI Taxonomy" id="1640674"/>
    <lineage>
        <taxon>Bacteria</taxon>
        <taxon>Pseudomonadati</taxon>
        <taxon>Bacteroidota</taxon>
        <taxon>Bacteroidia</taxon>
        <taxon>Bacteroidales</taxon>
        <taxon>Williamwhitmaniaceae</taxon>
        <taxon>Williamwhitmania</taxon>
    </lineage>
</organism>
<accession>A0A1G6MF14</accession>
<evidence type="ECO:0000259" key="4">
    <source>
        <dbReference type="Pfam" id="PF08220"/>
    </source>
</evidence>
<feature type="domain" description="HTH deoR-type" evidence="4">
    <location>
        <begin position="12"/>
        <end position="42"/>
    </location>
</feature>
<dbReference type="AlphaFoldDB" id="A0A1G6MF14"/>